<dbReference type="GO" id="GO:0005662">
    <property type="term" value="C:DNA replication factor A complex"/>
    <property type="evidence" value="ECO:0007669"/>
    <property type="project" value="TreeGrafter"/>
</dbReference>
<dbReference type="Pfam" id="PF08661">
    <property type="entry name" value="Rep_fac-A_3"/>
    <property type="match status" value="1"/>
</dbReference>
<comment type="caution">
    <text evidence="4">The sequence shown here is derived from an EMBL/GenBank/DDBJ whole genome shotgun (WGS) entry which is preliminary data.</text>
</comment>
<dbReference type="GO" id="GO:0035861">
    <property type="term" value="C:site of double-strand break"/>
    <property type="evidence" value="ECO:0007669"/>
    <property type="project" value="TreeGrafter"/>
</dbReference>
<dbReference type="GO" id="GO:0003684">
    <property type="term" value="F:damaged DNA binding"/>
    <property type="evidence" value="ECO:0007669"/>
    <property type="project" value="TreeGrafter"/>
</dbReference>
<evidence type="ECO:0000313" key="4">
    <source>
        <dbReference type="EMBL" id="TGJ75470.1"/>
    </source>
</evidence>
<evidence type="ECO:0008006" key="6">
    <source>
        <dbReference type="Google" id="ProtNLM"/>
    </source>
</evidence>
<keyword evidence="3" id="KW-0539">Nucleus</keyword>
<organism evidence="4 5">
    <name type="scientific">Xylaria hypoxylon</name>
    <dbReference type="NCBI Taxonomy" id="37992"/>
    <lineage>
        <taxon>Eukaryota</taxon>
        <taxon>Fungi</taxon>
        <taxon>Dikarya</taxon>
        <taxon>Ascomycota</taxon>
        <taxon>Pezizomycotina</taxon>
        <taxon>Sordariomycetes</taxon>
        <taxon>Xylariomycetidae</taxon>
        <taxon>Xylariales</taxon>
        <taxon>Xylariaceae</taxon>
        <taxon>Xylaria</taxon>
    </lineage>
</organism>
<dbReference type="GO" id="GO:0006260">
    <property type="term" value="P:DNA replication"/>
    <property type="evidence" value="ECO:0007669"/>
    <property type="project" value="InterPro"/>
</dbReference>
<dbReference type="CDD" id="cd04479">
    <property type="entry name" value="RPA3"/>
    <property type="match status" value="1"/>
</dbReference>
<name>A0A4Z0Y939_9PEZI</name>
<sequence length="112" mass="12059">MESVSTPRISANMLDSYVGQNVIIVGKVTQLRGESALLDASGQVNAILNRETHLMAGNGAQIIGRVNPDLSVKVYNALDLGSNVDFQVSQSVVEITQQYKDLFVFDNTGGMN</sequence>
<dbReference type="GO" id="GO:0006289">
    <property type="term" value="P:nucleotide-excision repair"/>
    <property type="evidence" value="ECO:0007669"/>
    <property type="project" value="TreeGrafter"/>
</dbReference>
<accession>A0A4Z0Y939</accession>
<proteinExistence type="inferred from homology"/>
<reference evidence="4 5" key="1">
    <citation type="submission" date="2019-03" db="EMBL/GenBank/DDBJ databases">
        <title>Draft genome sequence of Xylaria hypoxylon DSM 108379, a ubiquitous saprotrophic-parasitic fungi on hardwood.</title>
        <authorList>
            <person name="Buettner E."/>
            <person name="Leonhardt S."/>
            <person name="Gebauer A.M."/>
            <person name="Liers C."/>
            <person name="Hofrichter M."/>
            <person name="Kellner H."/>
        </authorList>
    </citation>
    <scope>NUCLEOTIDE SEQUENCE [LARGE SCALE GENOMIC DNA]</scope>
    <source>
        <strain evidence="4 5">DSM 108379</strain>
    </source>
</reference>
<evidence type="ECO:0000256" key="3">
    <source>
        <dbReference type="ARBA" id="ARBA00023242"/>
    </source>
</evidence>
<dbReference type="PANTHER" id="PTHR15114:SF1">
    <property type="entry name" value="REPLICATION PROTEIN A 14 KDA SUBUNIT"/>
    <property type="match status" value="1"/>
</dbReference>
<dbReference type="InterPro" id="IPR013970">
    <property type="entry name" value="Rfa2"/>
</dbReference>
<dbReference type="GO" id="GO:0006298">
    <property type="term" value="P:mismatch repair"/>
    <property type="evidence" value="ECO:0007669"/>
    <property type="project" value="TreeGrafter"/>
</dbReference>
<dbReference type="GO" id="GO:0003697">
    <property type="term" value="F:single-stranded DNA binding"/>
    <property type="evidence" value="ECO:0007669"/>
    <property type="project" value="TreeGrafter"/>
</dbReference>
<dbReference type="Proteomes" id="UP000297716">
    <property type="component" value="Unassembled WGS sequence"/>
</dbReference>
<comment type="similarity">
    <text evidence="2">Belongs to the replication factor A protein 3 family.</text>
</comment>
<evidence type="ECO:0000256" key="1">
    <source>
        <dbReference type="ARBA" id="ARBA00004123"/>
    </source>
</evidence>
<evidence type="ECO:0000256" key="2">
    <source>
        <dbReference type="ARBA" id="ARBA00009761"/>
    </source>
</evidence>
<dbReference type="EMBL" id="SKBN01000564">
    <property type="protein sequence ID" value="TGJ75470.1"/>
    <property type="molecule type" value="Genomic_DNA"/>
</dbReference>
<dbReference type="InterPro" id="IPR012340">
    <property type="entry name" value="NA-bd_OB-fold"/>
</dbReference>
<dbReference type="PANTHER" id="PTHR15114">
    <property type="entry name" value="REPLICATION PROTEIN A3"/>
    <property type="match status" value="1"/>
</dbReference>
<dbReference type="GO" id="GO:0006284">
    <property type="term" value="P:base-excision repair"/>
    <property type="evidence" value="ECO:0007669"/>
    <property type="project" value="TreeGrafter"/>
</dbReference>
<evidence type="ECO:0000313" key="5">
    <source>
        <dbReference type="Proteomes" id="UP000297716"/>
    </source>
</evidence>
<dbReference type="STRING" id="37992.A0A4Z0Y939"/>
<keyword evidence="5" id="KW-1185">Reference proteome</keyword>
<comment type="subcellular location">
    <subcellularLocation>
        <location evidence="1">Nucleus</location>
    </subcellularLocation>
</comment>
<dbReference type="Gene3D" id="2.40.50.140">
    <property type="entry name" value="Nucleic acid-binding proteins"/>
    <property type="match status" value="1"/>
</dbReference>
<dbReference type="SUPFAM" id="SSF50249">
    <property type="entry name" value="Nucleic acid-binding proteins"/>
    <property type="match status" value="1"/>
</dbReference>
<protein>
    <recommendedName>
        <fullName evidence="6">Replication factor A protein 3</fullName>
    </recommendedName>
</protein>
<dbReference type="OrthoDB" id="188186at2759"/>
<dbReference type="AlphaFoldDB" id="A0A4Z0Y939"/>
<dbReference type="GO" id="GO:0000724">
    <property type="term" value="P:double-strand break repair via homologous recombination"/>
    <property type="evidence" value="ECO:0007669"/>
    <property type="project" value="TreeGrafter"/>
</dbReference>
<gene>
    <name evidence="4" type="ORF">E0Z10_g10988</name>
</gene>